<dbReference type="PANTHER" id="PTHR30055:SF207">
    <property type="entry name" value="HTH-TYPE TRANSCRIPTIONAL REPRESSOR FATR"/>
    <property type="match status" value="1"/>
</dbReference>
<comment type="caution">
    <text evidence="4">The sequence shown here is derived from an EMBL/GenBank/DDBJ whole genome shotgun (WGS) entry which is preliminary data.</text>
</comment>
<dbReference type="PROSITE" id="PS01081">
    <property type="entry name" value="HTH_TETR_1"/>
    <property type="match status" value="1"/>
</dbReference>
<reference evidence="5" key="1">
    <citation type="journal article" date="2019" name="Int. J. Syst. Evol. Microbiol.">
        <title>The Global Catalogue of Microorganisms (GCM) 10K type strain sequencing project: providing services to taxonomists for standard genome sequencing and annotation.</title>
        <authorList>
            <consortium name="The Broad Institute Genomics Platform"/>
            <consortium name="The Broad Institute Genome Sequencing Center for Infectious Disease"/>
            <person name="Wu L."/>
            <person name="Ma J."/>
        </authorList>
    </citation>
    <scope>NUCLEOTIDE SEQUENCE [LARGE SCALE GENOMIC DNA]</scope>
    <source>
        <strain evidence="5">JCM 6886</strain>
    </source>
</reference>
<dbReference type="PROSITE" id="PS50977">
    <property type="entry name" value="HTH_TETR_2"/>
    <property type="match status" value="1"/>
</dbReference>
<dbReference type="Pfam" id="PF22604">
    <property type="entry name" value="TetR_HI_0893_C"/>
    <property type="match status" value="1"/>
</dbReference>
<keyword evidence="1 2" id="KW-0238">DNA-binding</keyword>
<evidence type="ECO:0000313" key="4">
    <source>
        <dbReference type="EMBL" id="GAA0233542.1"/>
    </source>
</evidence>
<feature type="domain" description="HTH tetR-type" evidence="3">
    <location>
        <begin position="19"/>
        <end position="79"/>
    </location>
</feature>
<dbReference type="InterPro" id="IPR001647">
    <property type="entry name" value="HTH_TetR"/>
</dbReference>
<gene>
    <name evidence="4" type="ORF">GCM10008964_26030</name>
</gene>
<evidence type="ECO:0000256" key="1">
    <source>
        <dbReference type="ARBA" id="ARBA00023125"/>
    </source>
</evidence>
<proteinExistence type="predicted"/>
<dbReference type="Pfam" id="PF00440">
    <property type="entry name" value="TetR_N"/>
    <property type="match status" value="1"/>
</dbReference>
<sequence length="210" mass="23800">MNERSFILWVKLMCASSSKDKHQAILSATLKLLATKGFHGFSIKQLAAEAGVAAGTVYLYFKDKDELIVSLHSNIISTVADAIFESHDTTLPLEQQYRELCIRLWQFFLNNKCMTLCKPQFDHLPENVLDDLYEDTWRQLQPLSDLYEQGRKQGILKNLPNDVLSSFGIEPYVNLAGQQLRGTIKISPDDLNTMLDASWNAISTSKIETQ</sequence>
<keyword evidence="5" id="KW-1185">Reference proteome</keyword>
<dbReference type="Proteomes" id="UP001501476">
    <property type="component" value="Unassembled WGS sequence"/>
</dbReference>
<accession>A0ABP3DII6</accession>
<protein>
    <submittedName>
        <fullName evidence="4">TetR/AcrR family transcriptional regulator</fullName>
    </submittedName>
</protein>
<dbReference type="EMBL" id="BAAADG010000018">
    <property type="protein sequence ID" value="GAA0233542.1"/>
    <property type="molecule type" value="Genomic_DNA"/>
</dbReference>
<dbReference type="InterPro" id="IPR050109">
    <property type="entry name" value="HTH-type_TetR-like_transc_reg"/>
</dbReference>
<dbReference type="InterPro" id="IPR009057">
    <property type="entry name" value="Homeodomain-like_sf"/>
</dbReference>
<dbReference type="SUPFAM" id="SSF46689">
    <property type="entry name" value="Homeodomain-like"/>
    <property type="match status" value="1"/>
</dbReference>
<dbReference type="InterPro" id="IPR023772">
    <property type="entry name" value="DNA-bd_HTH_TetR-type_CS"/>
</dbReference>
<dbReference type="PRINTS" id="PR00455">
    <property type="entry name" value="HTHTETR"/>
</dbReference>
<evidence type="ECO:0000259" key="3">
    <source>
        <dbReference type="PROSITE" id="PS50977"/>
    </source>
</evidence>
<feature type="DNA-binding region" description="H-T-H motif" evidence="2">
    <location>
        <begin position="42"/>
        <end position="61"/>
    </location>
</feature>
<dbReference type="Gene3D" id="1.10.357.10">
    <property type="entry name" value="Tetracycline Repressor, domain 2"/>
    <property type="match status" value="1"/>
</dbReference>
<dbReference type="InterPro" id="IPR054422">
    <property type="entry name" value="TetR-like_HI_0893_C"/>
</dbReference>
<name>A0ABP3DII6_9GAMM</name>
<organism evidence="4 5">
    <name type="scientific">Methylophaga marina</name>
    <dbReference type="NCBI Taxonomy" id="45495"/>
    <lineage>
        <taxon>Bacteria</taxon>
        <taxon>Pseudomonadati</taxon>
        <taxon>Pseudomonadota</taxon>
        <taxon>Gammaproteobacteria</taxon>
        <taxon>Thiotrichales</taxon>
        <taxon>Piscirickettsiaceae</taxon>
        <taxon>Methylophaga</taxon>
    </lineage>
</organism>
<dbReference type="RefSeq" id="WP_286303454.1">
    <property type="nucleotide sequence ID" value="NZ_AP027741.1"/>
</dbReference>
<evidence type="ECO:0000256" key="2">
    <source>
        <dbReference type="PROSITE-ProRule" id="PRU00335"/>
    </source>
</evidence>
<dbReference type="PANTHER" id="PTHR30055">
    <property type="entry name" value="HTH-TYPE TRANSCRIPTIONAL REGULATOR RUTR"/>
    <property type="match status" value="1"/>
</dbReference>
<evidence type="ECO:0000313" key="5">
    <source>
        <dbReference type="Proteomes" id="UP001501476"/>
    </source>
</evidence>